<feature type="compositionally biased region" description="Polar residues" evidence="6">
    <location>
        <begin position="1738"/>
        <end position="1749"/>
    </location>
</feature>
<dbReference type="GO" id="GO:0060271">
    <property type="term" value="P:cilium assembly"/>
    <property type="evidence" value="ECO:0007669"/>
    <property type="project" value="TreeGrafter"/>
</dbReference>
<evidence type="ECO:0000256" key="4">
    <source>
        <dbReference type="ARBA" id="ARBA00022833"/>
    </source>
</evidence>
<feature type="compositionally biased region" description="Basic and acidic residues" evidence="6">
    <location>
        <begin position="985"/>
        <end position="999"/>
    </location>
</feature>
<dbReference type="Gene3D" id="3.30.70.330">
    <property type="match status" value="2"/>
</dbReference>
<feature type="compositionally biased region" description="Basic and acidic residues" evidence="6">
    <location>
        <begin position="2147"/>
        <end position="2157"/>
    </location>
</feature>
<dbReference type="EMBL" id="CADEAL010000287">
    <property type="protein sequence ID" value="CAB1417832.1"/>
    <property type="molecule type" value="Genomic_DNA"/>
</dbReference>
<feature type="compositionally biased region" description="Basic residues" evidence="6">
    <location>
        <begin position="2440"/>
        <end position="2460"/>
    </location>
</feature>
<feature type="compositionally biased region" description="Basic and acidic residues" evidence="6">
    <location>
        <begin position="2298"/>
        <end position="2323"/>
    </location>
</feature>
<feature type="compositionally biased region" description="Acidic residues" evidence="6">
    <location>
        <begin position="2006"/>
        <end position="2026"/>
    </location>
</feature>
<feature type="region of interest" description="Disordered" evidence="6">
    <location>
        <begin position="347"/>
        <end position="367"/>
    </location>
</feature>
<feature type="domain" description="Matrin-type" evidence="7">
    <location>
        <begin position="2591"/>
        <end position="2622"/>
    </location>
</feature>
<keyword evidence="2" id="KW-0479">Metal-binding</keyword>
<dbReference type="Proteomes" id="UP001153269">
    <property type="component" value="Unassembled WGS sequence"/>
</dbReference>
<feature type="region of interest" description="Disordered" evidence="6">
    <location>
        <begin position="519"/>
        <end position="541"/>
    </location>
</feature>
<feature type="compositionally biased region" description="Acidic residues" evidence="6">
    <location>
        <begin position="2389"/>
        <end position="2402"/>
    </location>
</feature>
<feature type="region of interest" description="Disordered" evidence="6">
    <location>
        <begin position="104"/>
        <end position="174"/>
    </location>
</feature>
<evidence type="ECO:0000256" key="3">
    <source>
        <dbReference type="ARBA" id="ARBA00022771"/>
    </source>
</evidence>
<proteinExistence type="predicted"/>
<dbReference type="InterPro" id="IPR012677">
    <property type="entry name" value="Nucleotide-bd_a/b_plait_sf"/>
</dbReference>
<dbReference type="GO" id="GO:0003676">
    <property type="term" value="F:nucleic acid binding"/>
    <property type="evidence" value="ECO:0007669"/>
    <property type="project" value="InterPro"/>
</dbReference>
<feature type="compositionally biased region" description="Basic and acidic residues" evidence="6">
    <location>
        <begin position="785"/>
        <end position="799"/>
    </location>
</feature>
<feature type="compositionally biased region" description="Polar residues" evidence="6">
    <location>
        <begin position="352"/>
        <end position="366"/>
    </location>
</feature>
<sequence length="2696" mass="299887">MSHPRYNPYASGTQRSNQGQHRVSSVQPERDLRRDIPGYGPGSSFNPPPASSATPANHGGNIPSLLDLPVIYRPEQARARVNKATERDGDLHVSRAREEVRCLDRPAQPIDQSTRFSHTQSDEILSSGTGTTSYPMSSTSASAGRRHAEGSGDYNYPAPVKPAAHAETAPHKHTSESAANILLNFGLEREDLEFLISYPEEQITPDNLPFLLRQIRTQKANRAMTAVESEPFPQPQPSRVVSERDMLISSGGSPAVLQPNKVIDYGHTSKYFGGVLDAIGRTSGRSADSGGSDISLFLNEQRSSSDSQEQLKTETEIRSIPMFLSRFQTGSVTTDRSSYTSALRSVAPESSDPVQQFQTQPDQTSKPIFRSFSIPKKEPDRKVLTSEALKLFPLKAPETKPQLTLKSQQSSKVLDNAYQGRRGHVVIDKVYTSAAKDEKATRGQDSRFSEQRIKLPEETQLMQKTQKQQPQMQHVQKQQEQLVQMQHVQKQQEQLVQMQHLQKQQEQLAQMQHLQKQQEQLAQMQPTQKQPAQMQHLQKQQEQLAQMQHVQKQQEQLAQEQLAQMQHLQKQQEQLAQMQPAQKQPPQTQPAQTENARTQQPQKQPVSQLGKPTVYPTVKPSYSQPMVNPPASLQPSPNTWSSAYPILVKVPGPQKQPTEAMMYDYAAATPTVFPHTCSLCYKECINMKDWISHQNSPLHLNSCKYLRTLYPQWSGEIVLEPCDAVKDATPSTSASGQTSKKREEKTSAGSRSRSPSPRRRHRPDSSRGKRSLSRSSRDSSYGRSRSRDRSRSRSYERSRKRERRSSSRRSSERRSSPRRRGDKRSSPRRSKERRSSPRRRRADRRSSPRRRDERRSSLRRSRDRRSSSESSSERRSSSADRLVKKVLEKSDVKSLSRPSDVEAVVKTLFAEIAKLKSASSSSSTKRGKTSKSAPSAERKSSTSAASSSSSASKEKKTTSSRGSKASTKTREEDTKPKTTPQQVLTKDKTAAEGSTKETGARVSVSEATKVSIQQVSKKPRSEPTHVSEVTVKVESASSSQEPKTPVDNLAETKGRDKKEARSKPKPKAERVSAEARQAAGAEPMELGETGGDVVETCAEGKETNVEAVSDKPSESQPPTSKDETGPPTVQTADEASSQVPEPESTEPESTEQSVASGLDTKMEASRSPSPAEEGEKNTKDPASAEKNHRDPTSASVEPAAGTVSEKPAAAGRRSSAAVRTLTLGEMVEEHFHPDKIKCLSKESAMSKESCRTLLISNLPKFHEGCYTEDDVAAVFVPFGLTSWSEEIYVVPQARVAFVVMPSPLSIHRVLAARPDSIALKKNRLSLQVLGPKDNQSLKDPRMEHDGHKTVYIRNISPSEARDLREALRKIGSVSNYLPLLNKVFIEFESDWGADRLGMWCSLLKQAPSYIVVRLKEPFSTCRAQTPEHPEKAIPHSKDAAAWATTPSQKHGVPRGSCSPFWITMSTSPFVFPTTSPWFSIPEYQTVRGYDDIKNDNSRGSMFLTLMLTGLPEGGYRQEDVYRLVRPYFPQILDSLYYNVIVLTLQRRAFVHFCDWTSCCNFVRDHIREPVSVRGSVLKIHFVLEYMYPEPREELMYTTLMKWSNSSVPDPQSLAERLLCVDIAQTSVYLIKTVMKTVASIAKFVSFLPLANRICVEMADSSGAAQVLEKFMVFTPKAQCERLMFLKSSKKHIEASAEPAGDVPMEDVEKLGAEMAADSTSAPKVDEDVDAADGDTVPAASTSLPRSNETTTEHPPIDQDTIKAVLAAVRQHRLAQERTQRGETESSLRSQNQDEATDVVLTSDDQPLNLRDFVTVDEVGDDVEETNPAHEASRGQRDAKKRKRSNKPSKATEQETSEILIIDNKTTMDQNTEEEDASKEVDSVTDQPTTTESESDNKKPDVTSRRDDRSSKRSGLRTRASKSEEKVKSPEKQDRVVKRSEAPRDSTARLPQRDQDPEEEKVSEMVHSTEELVQEAAATERTDRRRSGRGKKEDKVTLNLTEASEKPDEDEEASYEILDSVEDETVTEEPVVMTRSTRGRRGRTTQKDQTKKEDTPTRSRRTPVRETQEKPLEMEKEASSKENSPTKKKDITVREEIDEEATYEILDSVEDEGDKDASEKEADDEKVSSPILDSVKDEMVEDQPPTEESLKDKEEEPVHQIVDSLEDDRVKEELTTEESKDETCPKEEEAAVQEDATTCSTVVLEASEKVVAEDLESGNEPSAAEESGLDKKERSLRTDIKEEDTSTTNSHGDAATPVEEKNQQSSGESDTTAVKSALLNLDEVRDEKDDYSEDTVEAEGLRERQAAAKEQEGKTRETDGREQEVVDSTELVTLDEVGADEAGEETVEIRAAELQGLVTLDEIVDADEGEVEQSSLEPHPPIKEDQAVETLDEAGDDEEGNTEEAEKTTRPVKRRINEDTEETLVTVDEVEEEEKKETPRTRGRPKKRSRKTPVRKSARGKKVVEQAESGSDAPPPTSLDASSSLDKDPSMLSSDSQQEIQKASLEGAGHSDIDAASAGQDLQPEAPENQRLEGEEATEASSVPSKRKREPVGPEAKRSRSLSPSVSTDIKLPPFSPSNPLGPEFLVPKLGYFCNLCHVFCVHESSARDTHCSSQTHYDNLQACPPKRKSSRFSNLRDADGGQSYNLKVKDDNEVKVRNQKKRRQTTGDRETCPRLIRAVSGAGLTASAVRASLLPC</sequence>
<feature type="compositionally biased region" description="Basic and acidic residues" evidence="6">
    <location>
        <begin position="2647"/>
        <end position="2656"/>
    </location>
</feature>
<evidence type="ECO:0000256" key="5">
    <source>
        <dbReference type="ARBA" id="ARBA00023242"/>
    </source>
</evidence>
<feature type="compositionally biased region" description="Acidic residues" evidence="6">
    <location>
        <begin position="2095"/>
        <end position="2113"/>
    </location>
</feature>
<feature type="compositionally biased region" description="Low complexity" evidence="6">
    <location>
        <begin position="568"/>
        <end position="594"/>
    </location>
</feature>
<name>A0A9N7TRV9_PLEPL</name>
<feature type="compositionally biased region" description="Basic and acidic residues" evidence="6">
    <location>
        <begin position="2166"/>
        <end position="2188"/>
    </location>
</feature>
<feature type="compositionally biased region" description="Basic and acidic residues" evidence="6">
    <location>
        <begin position="844"/>
        <end position="856"/>
    </location>
</feature>
<feature type="region of interest" description="Disordered" evidence="6">
    <location>
        <begin position="1773"/>
        <end position="2328"/>
    </location>
</feature>
<reference evidence="8" key="1">
    <citation type="submission" date="2020-03" db="EMBL/GenBank/DDBJ databases">
        <authorList>
            <person name="Weist P."/>
        </authorList>
    </citation>
    <scope>NUCLEOTIDE SEQUENCE</scope>
</reference>
<feature type="compositionally biased region" description="Basic and acidic residues" evidence="6">
    <location>
        <begin position="1894"/>
        <end position="1910"/>
    </location>
</feature>
<evidence type="ECO:0000256" key="2">
    <source>
        <dbReference type="ARBA" id="ARBA00022723"/>
    </source>
</evidence>
<feature type="compositionally biased region" description="Basic and acidic residues" evidence="6">
    <location>
        <begin position="1750"/>
        <end position="1759"/>
    </location>
</feature>
<feature type="region of interest" description="Disordered" evidence="6">
    <location>
        <begin position="727"/>
        <end position="1216"/>
    </location>
</feature>
<organism evidence="8 9">
    <name type="scientific">Pleuronectes platessa</name>
    <name type="common">European plaice</name>
    <dbReference type="NCBI Taxonomy" id="8262"/>
    <lineage>
        <taxon>Eukaryota</taxon>
        <taxon>Metazoa</taxon>
        <taxon>Chordata</taxon>
        <taxon>Craniata</taxon>
        <taxon>Vertebrata</taxon>
        <taxon>Euteleostomi</taxon>
        <taxon>Actinopterygii</taxon>
        <taxon>Neopterygii</taxon>
        <taxon>Teleostei</taxon>
        <taxon>Neoteleostei</taxon>
        <taxon>Acanthomorphata</taxon>
        <taxon>Carangaria</taxon>
        <taxon>Pleuronectiformes</taxon>
        <taxon>Pleuronectoidei</taxon>
        <taxon>Pleuronectidae</taxon>
        <taxon>Pleuronectes</taxon>
    </lineage>
</organism>
<keyword evidence="4" id="KW-0862">Zinc</keyword>
<feature type="compositionally biased region" description="Basic and acidic residues" evidence="6">
    <location>
        <begin position="1773"/>
        <end position="1785"/>
    </location>
</feature>
<feature type="compositionally biased region" description="Polar residues" evidence="6">
    <location>
        <begin position="2490"/>
        <end position="2500"/>
    </location>
</feature>
<feature type="compositionally biased region" description="Basic and acidic residues" evidence="6">
    <location>
        <begin position="2044"/>
        <end position="2094"/>
    </location>
</feature>
<dbReference type="GO" id="GO:0030992">
    <property type="term" value="C:intraciliary transport particle B"/>
    <property type="evidence" value="ECO:0007669"/>
    <property type="project" value="TreeGrafter"/>
</dbReference>
<feature type="compositionally biased region" description="Polar residues" evidence="6">
    <location>
        <begin position="2262"/>
        <end position="2273"/>
    </location>
</feature>
<evidence type="ECO:0000259" key="7">
    <source>
        <dbReference type="PROSITE" id="PS50171"/>
    </source>
</evidence>
<dbReference type="GO" id="GO:0005634">
    <property type="term" value="C:nucleus"/>
    <property type="evidence" value="ECO:0007669"/>
    <property type="project" value="UniProtKB-SubCell"/>
</dbReference>
<feature type="compositionally biased region" description="Basic and acidic residues" evidence="6">
    <location>
        <begin position="2227"/>
        <end position="2243"/>
    </location>
</feature>
<evidence type="ECO:0000256" key="6">
    <source>
        <dbReference type="SAM" id="MobiDB-lite"/>
    </source>
</evidence>
<keyword evidence="9" id="KW-1185">Reference proteome</keyword>
<feature type="compositionally biased region" description="Low complexity" evidence="6">
    <location>
        <begin position="915"/>
        <end position="951"/>
    </location>
</feature>
<feature type="region of interest" description="Disordered" evidence="6">
    <location>
        <begin position="1714"/>
        <end position="1759"/>
    </location>
</feature>
<gene>
    <name evidence="8" type="ORF">PLEPLA_LOCUS5651</name>
</gene>
<evidence type="ECO:0000256" key="1">
    <source>
        <dbReference type="ARBA" id="ARBA00004123"/>
    </source>
</evidence>
<feature type="compositionally biased region" description="Basic and acidic residues" evidence="6">
    <location>
        <begin position="1050"/>
        <end position="1073"/>
    </location>
</feature>
<feature type="region of interest" description="Disordered" evidence="6">
    <location>
        <begin position="2625"/>
        <end position="2669"/>
    </location>
</feature>
<dbReference type="GO" id="GO:0036064">
    <property type="term" value="C:ciliary basal body"/>
    <property type="evidence" value="ECO:0007669"/>
    <property type="project" value="TreeGrafter"/>
</dbReference>
<keyword evidence="3" id="KW-0863">Zinc-finger</keyword>
<feature type="compositionally biased region" description="Basic and acidic residues" evidence="6">
    <location>
        <begin position="1173"/>
        <end position="1191"/>
    </location>
</feature>
<dbReference type="GO" id="GO:0070507">
    <property type="term" value="P:regulation of microtubule cytoskeleton organization"/>
    <property type="evidence" value="ECO:0007669"/>
    <property type="project" value="TreeGrafter"/>
</dbReference>
<feature type="compositionally biased region" description="Basic and acidic residues" evidence="6">
    <location>
        <begin position="1098"/>
        <end position="1113"/>
    </location>
</feature>
<feature type="compositionally biased region" description="Basic and acidic residues" evidence="6">
    <location>
        <begin position="1977"/>
        <end position="1995"/>
    </location>
</feature>
<feature type="compositionally biased region" description="Basic residues" evidence="6">
    <location>
        <begin position="816"/>
        <end position="843"/>
    </location>
</feature>
<dbReference type="InterPro" id="IPR000690">
    <property type="entry name" value="Matrin/U1-C_Znf_C2H2"/>
</dbReference>
<protein>
    <recommendedName>
        <fullName evidence="7">Matrin-type domain-containing protein</fullName>
    </recommendedName>
</protein>
<feature type="region of interest" description="Disordered" evidence="6">
    <location>
        <begin position="2363"/>
        <end position="2577"/>
    </location>
</feature>
<comment type="caution">
    <text evidence="8">The sequence shown here is derived from an EMBL/GenBank/DDBJ whole genome shotgun (WGS) entry which is preliminary data.</text>
</comment>
<dbReference type="GO" id="GO:0008270">
    <property type="term" value="F:zinc ion binding"/>
    <property type="evidence" value="ECO:0007669"/>
    <property type="project" value="UniProtKB-KW"/>
</dbReference>
<feature type="compositionally biased region" description="Basic and acidic residues" evidence="6">
    <location>
        <begin position="1826"/>
        <end position="1837"/>
    </location>
</feature>
<dbReference type="GO" id="GO:0042073">
    <property type="term" value="P:intraciliary transport"/>
    <property type="evidence" value="ECO:0007669"/>
    <property type="project" value="TreeGrafter"/>
</dbReference>
<feature type="compositionally biased region" description="Polar residues" evidence="6">
    <location>
        <begin position="1005"/>
        <end position="1016"/>
    </location>
</feature>
<feature type="compositionally biased region" description="Polar residues" evidence="6">
    <location>
        <begin position="620"/>
        <end position="635"/>
    </location>
</feature>
<dbReference type="PANTHER" id="PTHR31363">
    <property type="entry name" value="TRAF3-INTERACTING PROTEIN 1"/>
    <property type="match status" value="1"/>
</dbReference>
<feature type="compositionally biased region" description="Basic residues" evidence="6">
    <location>
        <begin position="756"/>
        <end position="772"/>
    </location>
</feature>
<dbReference type="PANTHER" id="PTHR31363:SF0">
    <property type="entry name" value="TRAF3-INTERACTING PROTEIN 1"/>
    <property type="match status" value="1"/>
</dbReference>
<keyword evidence="5" id="KW-0539">Nucleus</keyword>
<accession>A0A9N7TRV9</accession>
<feature type="region of interest" description="Disordered" evidence="6">
    <location>
        <begin position="1"/>
        <end position="65"/>
    </location>
</feature>
<feature type="compositionally biased region" description="Polar residues" evidence="6">
    <location>
        <begin position="10"/>
        <end position="27"/>
    </location>
</feature>
<feature type="compositionally biased region" description="Basic and acidic residues" evidence="6">
    <location>
        <begin position="864"/>
        <end position="894"/>
    </location>
</feature>
<dbReference type="PROSITE" id="PS50171">
    <property type="entry name" value="ZF_MATRIN"/>
    <property type="match status" value="1"/>
</dbReference>
<feature type="region of interest" description="Disordered" evidence="6">
    <location>
        <begin position="568"/>
        <end position="635"/>
    </location>
</feature>
<feature type="compositionally biased region" description="Polar residues" evidence="6">
    <location>
        <begin position="110"/>
        <end position="142"/>
    </location>
</feature>
<dbReference type="InterPro" id="IPR018799">
    <property type="entry name" value="TRAF3IP1"/>
</dbReference>
<evidence type="ECO:0000313" key="9">
    <source>
        <dbReference type="Proteomes" id="UP001153269"/>
    </source>
</evidence>
<evidence type="ECO:0000313" key="8">
    <source>
        <dbReference type="EMBL" id="CAB1417832.1"/>
    </source>
</evidence>
<comment type="subcellular location">
    <subcellularLocation>
        <location evidence="1">Nucleus</location>
    </subcellularLocation>
</comment>
<dbReference type="GO" id="GO:0005930">
    <property type="term" value="C:axoneme"/>
    <property type="evidence" value="ECO:0007669"/>
    <property type="project" value="TreeGrafter"/>
</dbReference>
<feature type="compositionally biased region" description="Polar residues" evidence="6">
    <location>
        <begin position="729"/>
        <end position="738"/>
    </location>
</feature>
<feature type="compositionally biased region" description="Basic and acidic residues" evidence="6">
    <location>
        <begin position="1920"/>
        <end position="1969"/>
    </location>
</feature>
<dbReference type="GO" id="GO:0008017">
    <property type="term" value="F:microtubule binding"/>
    <property type="evidence" value="ECO:0007669"/>
    <property type="project" value="InterPro"/>
</dbReference>
<feature type="compositionally biased region" description="Basic and acidic residues" evidence="6">
    <location>
        <begin position="2114"/>
        <end position="2126"/>
    </location>
</feature>
<feature type="compositionally biased region" description="Polar residues" evidence="6">
    <location>
        <begin position="595"/>
        <end position="607"/>
    </location>
</feature>